<evidence type="ECO:0000256" key="5">
    <source>
        <dbReference type="ARBA" id="ARBA00022840"/>
    </source>
</evidence>
<dbReference type="RefSeq" id="XP_030621343.1">
    <property type="nucleotide sequence ID" value="XM_030765483.1"/>
</dbReference>
<evidence type="ECO:0000256" key="2">
    <source>
        <dbReference type="ARBA" id="ARBA00022679"/>
    </source>
</evidence>
<dbReference type="GO" id="GO:0005737">
    <property type="term" value="C:cytoplasm"/>
    <property type="evidence" value="ECO:0007669"/>
    <property type="project" value="TreeGrafter"/>
</dbReference>
<gene>
    <name evidence="10" type="primary">LOC115804998</name>
</gene>
<protein>
    <recommendedName>
        <fullName evidence="7">Kinase</fullName>
        <ecNumber evidence="7">2.7.-.-</ecNumber>
    </recommendedName>
</protein>
<dbReference type="InterPro" id="IPR005522">
    <property type="entry name" value="IPK"/>
</dbReference>
<name>A0A6J2UN15_CHACN</name>
<accession>A0A6J2UN15</accession>
<evidence type="ECO:0000256" key="3">
    <source>
        <dbReference type="ARBA" id="ARBA00022741"/>
    </source>
</evidence>
<dbReference type="GO" id="GO:0000828">
    <property type="term" value="F:inositol hexakisphosphate kinase activity"/>
    <property type="evidence" value="ECO:0007669"/>
    <property type="project" value="TreeGrafter"/>
</dbReference>
<keyword evidence="2 7" id="KW-0808">Transferase</keyword>
<dbReference type="Pfam" id="PF03770">
    <property type="entry name" value="IPK"/>
    <property type="match status" value="1"/>
</dbReference>
<dbReference type="GO" id="GO:0046854">
    <property type="term" value="P:phosphatidylinositol phosphate biosynthetic process"/>
    <property type="evidence" value="ECO:0007669"/>
    <property type="project" value="TreeGrafter"/>
</dbReference>
<dbReference type="GO" id="GO:0032958">
    <property type="term" value="P:inositol phosphate biosynthetic process"/>
    <property type="evidence" value="ECO:0007669"/>
    <property type="project" value="InterPro"/>
</dbReference>
<dbReference type="EC" id="2.7.-.-" evidence="7"/>
<dbReference type="AlphaFoldDB" id="A0A6J2UN15"/>
<dbReference type="InParanoid" id="A0A6J2UN15"/>
<dbReference type="Proteomes" id="UP000504632">
    <property type="component" value="Chromosome 2"/>
</dbReference>
<evidence type="ECO:0000256" key="6">
    <source>
        <dbReference type="ARBA" id="ARBA00051963"/>
    </source>
</evidence>
<evidence type="ECO:0000256" key="4">
    <source>
        <dbReference type="ARBA" id="ARBA00022777"/>
    </source>
</evidence>
<comment type="similarity">
    <text evidence="1 7">Belongs to the inositol phosphokinase (IPK) family.</text>
</comment>
<feature type="compositionally biased region" description="Polar residues" evidence="8">
    <location>
        <begin position="287"/>
        <end position="296"/>
    </location>
</feature>
<dbReference type="Gene3D" id="3.30.470.160">
    <property type="entry name" value="Inositol polyphosphate kinase"/>
    <property type="match status" value="1"/>
</dbReference>
<organism evidence="9 10">
    <name type="scientific">Chanos chanos</name>
    <name type="common">Milkfish</name>
    <name type="synonym">Mugil chanos</name>
    <dbReference type="NCBI Taxonomy" id="29144"/>
    <lineage>
        <taxon>Eukaryota</taxon>
        <taxon>Metazoa</taxon>
        <taxon>Chordata</taxon>
        <taxon>Craniata</taxon>
        <taxon>Vertebrata</taxon>
        <taxon>Euteleostomi</taxon>
        <taxon>Actinopterygii</taxon>
        <taxon>Neopterygii</taxon>
        <taxon>Teleostei</taxon>
        <taxon>Ostariophysi</taxon>
        <taxon>Gonorynchiformes</taxon>
        <taxon>Chanidae</taxon>
        <taxon>Chanos</taxon>
    </lineage>
</organism>
<keyword evidence="3" id="KW-0547">Nucleotide-binding</keyword>
<dbReference type="OrthoDB" id="338650at2759"/>
<evidence type="ECO:0000256" key="8">
    <source>
        <dbReference type="SAM" id="MobiDB-lite"/>
    </source>
</evidence>
<dbReference type="GeneID" id="115804998"/>
<evidence type="ECO:0000256" key="1">
    <source>
        <dbReference type="ARBA" id="ARBA00007374"/>
    </source>
</evidence>
<reference evidence="10" key="1">
    <citation type="submission" date="2025-08" db="UniProtKB">
        <authorList>
            <consortium name="RefSeq"/>
        </authorList>
    </citation>
    <scope>IDENTIFICATION</scope>
</reference>
<dbReference type="GO" id="GO:0005524">
    <property type="term" value="F:ATP binding"/>
    <property type="evidence" value="ECO:0007669"/>
    <property type="project" value="UniProtKB-KW"/>
</dbReference>
<keyword evidence="5" id="KW-0067">ATP-binding</keyword>
<feature type="region of interest" description="Disordered" evidence="8">
    <location>
        <begin position="284"/>
        <end position="319"/>
    </location>
</feature>
<dbReference type="FunFam" id="3.30.470.160:FF:000001">
    <property type="entry name" value="Kinase"/>
    <property type="match status" value="1"/>
</dbReference>
<sequence>MMQWSKRRQSSWIQIAGHQGNLLLSEGGEVLKRFSEVENSCLQALMSDSLRDFVPQYYGHTCRDGENYIRLEDLLSGLRRPVIMDCKMGIRTYQEEEINKARIKPSLRTDMYQKMVKVDPSAPSVEEHSQRGVTKLRYMQWRDSMSSSSTLGFRIEGIMMENGNVLKGFNKTRTTNQVIDALLCFTKRQPHILEVYHSRLLALREALMESEFFRTHEVIGSSLLFVHDSANKANLWMIDFGKTTLTPENVHLKHDVPWVEGSWEDGYLIGLESLTSLINEAIKQARQDPNSSNTNTDPKDSDKENGATQTQSETHELTL</sequence>
<dbReference type="InterPro" id="IPR038286">
    <property type="entry name" value="IPK_sf"/>
</dbReference>
<dbReference type="PANTHER" id="PTHR12400:SF77">
    <property type="entry name" value="KINASE"/>
    <property type="match status" value="1"/>
</dbReference>
<dbReference type="PANTHER" id="PTHR12400">
    <property type="entry name" value="INOSITOL POLYPHOSPHATE KINASE"/>
    <property type="match status" value="1"/>
</dbReference>
<proteinExistence type="inferred from homology"/>
<keyword evidence="9" id="KW-1185">Reference proteome</keyword>
<dbReference type="SUPFAM" id="SSF56104">
    <property type="entry name" value="SAICAR synthase-like"/>
    <property type="match status" value="1"/>
</dbReference>
<dbReference type="GO" id="GO:0008440">
    <property type="term" value="F:inositol-1,4,5-trisphosphate 3-kinase activity"/>
    <property type="evidence" value="ECO:0007669"/>
    <property type="project" value="UniProtKB-EC"/>
</dbReference>
<keyword evidence="4 7" id="KW-0418">Kinase</keyword>
<dbReference type="GO" id="GO:0005634">
    <property type="term" value="C:nucleus"/>
    <property type="evidence" value="ECO:0007669"/>
    <property type="project" value="TreeGrafter"/>
</dbReference>
<comment type="catalytic activity">
    <reaction evidence="6">
        <text>1D-myo-inositol 1,4,5-trisphosphate + ATP = 1D-myo-inositol 1,3,4,5-tetrakisphosphate + ADP + H(+)</text>
        <dbReference type="Rhea" id="RHEA:11020"/>
        <dbReference type="ChEBI" id="CHEBI:15378"/>
        <dbReference type="ChEBI" id="CHEBI:30616"/>
        <dbReference type="ChEBI" id="CHEBI:57895"/>
        <dbReference type="ChEBI" id="CHEBI:203600"/>
        <dbReference type="ChEBI" id="CHEBI:456216"/>
        <dbReference type="EC" id="2.7.1.127"/>
    </reaction>
    <physiologicalReaction direction="left-to-right" evidence="6">
        <dbReference type="Rhea" id="RHEA:11021"/>
    </physiologicalReaction>
</comment>
<evidence type="ECO:0000313" key="10">
    <source>
        <dbReference type="RefSeq" id="XP_030621343.1"/>
    </source>
</evidence>
<evidence type="ECO:0000313" key="9">
    <source>
        <dbReference type="Proteomes" id="UP000504632"/>
    </source>
</evidence>
<evidence type="ECO:0000256" key="7">
    <source>
        <dbReference type="RuleBase" id="RU363090"/>
    </source>
</evidence>